<organism evidence="2">
    <name type="scientific">Anguilla anguilla</name>
    <name type="common">European freshwater eel</name>
    <name type="synonym">Muraena anguilla</name>
    <dbReference type="NCBI Taxonomy" id="7936"/>
    <lineage>
        <taxon>Eukaryota</taxon>
        <taxon>Metazoa</taxon>
        <taxon>Chordata</taxon>
        <taxon>Craniata</taxon>
        <taxon>Vertebrata</taxon>
        <taxon>Euteleostomi</taxon>
        <taxon>Actinopterygii</taxon>
        <taxon>Neopterygii</taxon>
        <taxon>Teleostei</taxon>
        <taxon>Anguilliformes</taxon>
        <taxon>Anguillidae</taxon>
        <taxon>Anguilla</taxon>
    </lineage>
</organism>
<feature type="chain" id="PRO_5002433466" evidence="1">
    <location>
        <begin position="21"/>
        <end position="28"/>
    </location>
</feature>
<accession>A0A0E9UR00</accession>
<evidence type="ECO:0000256" key="1">
    <source>
        <dbReference type="SAM" id="SignalP"/>
    </source>
</evidence>
<evidence type="ECO:0000313" key="2">
    <source>
        <dbReference type="EMBL" id="JAH68196.1"/>
    </source>
</evidence>
<reference evidence="2" key="2">
    <citation type="journal article" date="2015" name="Fish Shellfish Immunol.">
        <title>Early steps in the European eel (Anguilla anguilla)-Vibrio vulnificus interaction in the gills: Role of the RtxA13 toxin.</title>
        <authorList>
            <person name="Callol A."/>
            <person name="Pajuelo D."/>
            <person name="Ebbesson L."/>
            <person name="Teles M."/>
            <person name="MacKenzie S."/>
            <person name="Amaro C."/>
        </authorList>
    </citation>
    <scope>NUCLEOTIDE SEQUENCE</scope>
</reference>
<dbReference type="EMBL" id="GBXM01040381">
    <property type="protein sequence ID" value="JAH68196.1"/>
    <property type="molecule type" value="Transcribed_RNA"/>
</dbReference>
<name>A0A0E9UR00_ANGAN</name>
<sequence>MSVLCLCLVLLIRQASLCLALQVDWALN</sequence>
<protein>
    <submittedName>
        <fullName evidence="2">Uncharacterized protein</fullName>
    </submittedName>
</protein>
<proteinExistence type="predicted"/>
<dbReference type="AlphaFoldDB" id="A0A0E9UR00"/>
<feature type="signal peptide" evidence="1">
    <location>
        <begin position="1"/>
        <end position="20"/>
    </location>
</feature>
<keyword evidence="1" id="KW-0732">Signal</keyword>
<reference evidence="2" key="1">
    <citation type="submission" date="2014-11" db="EMBL/GenBank/DDBJ databases">
        <authorList>
            <person name="Amaro Gonzalez C."/>
        </authorList>
    </citation>
    <scope>NUCLEOTIDE SEQUENCE</scope>
</reference>